<protein>
    <submittedName>
        <fullName evidence="2">Uncharacterized protein</fullName>
    </submittedName>
</protein>
<sequence>MTEPAEHAPRRSRRRLTVWLLVGAGLALFGAANAHLVYVAFSSQPDCVAHMKPGQAGGSPSGFAAARSACASG</sequence>
<reference evidence="2 3" key="1">
    <citation type="submission" date="2019-03" db="EMBL/GenBank/DDBJ databases">
        <title>Genomic Encyclopedia of Type Strains, Phase IV (KMG-IV): sequencing the most valuable type-strain genomes for metagenomic binning, comparative biology and taxonomic classification.</title>
        <authorList>
            <person name="Goeker M."/>
        </authorList>
    </citation>
    <scope>NUCLEOTIDE SEQUENCE [LARGE SCALE GENOMIC DNA]</scope>
    <source>
        <strain evidence="2 3">DSM 25903</strain>
    </source>
</reference>
<dbReference type="RefSeq" id="WP_133769008.1">
    <property type="nucleotide sequence ID" value="NZ_SNZR01000011.1"/>
</dbReference>
<dbReference type="Proteomes" id="UP000295122">
    <property type="component" value="Unassembled WGS sequence"/>
</dbReference>
<evidence type="ECO:0000256" key="1">
    <source>
        <dbReference type="SAM" id="MobiDB-lite"/>
    </source>
</evidence>
<dbReference type="EMBL" id="SNZR01000011">
    <property type="protein sequence ID" value="TDR94072.1"/>
    <property type="molecule type" value="Genomic_DNA"/>
</dbReference>
<dbReference type="AlphaFoldDB" id="A0A4R7C7W9"/>
<organism evidence="2 3">
    <name type="scientific">Enterovirga rhinocerotis</name>
    <dbReference type="NCBI Taxonomy" id="1339210"/>
    <lineage>
        <taxon>Bacteria</taxon>
        <taxon>Pseudomonadati</taxon>
        <taxon>Pseudomonadota</taxon>
        <taxon>Alphaproteobacteria</taxon>
        <taxon>Hyphomicrobiales</taxon>
        <taxon>Methylobacteriaceae</taxon>
        <taxon>Enterovirga</taxon>
    </lineage>
</organism>
<name>A0A4R7C7W9_9HYPH</name>
<comment type="caution">
    <text evidence="2">The sequence shown here is derived from an EMBL/GenBank/DDBJ whole genome shotgun (WGS) entry which is preliminary data.</text>
</comment>
<gene>
    <name evidence="2" type="ORF">EV668_1344</name>
</gene>
<accession>A0A4R7C7W9</accession>
<dbReference type="OrthoDB" id="7597200at2"/>
<feature type="region of interest" description="Disordered" evidence="1">
    <location>
        <begin position="54"/>
        <end position="73"/>
    </location>
</feature>
<evidence type="ECO:0000313" key="2">
    <source>
        <dbReference type="EMBL" id="TDR94072.1"/>
    </source>
</evidence>
<keyword evidence="3" id="KW-1185">Reference proteome</keyword>
<evidence type="ECO:0000313" key="3">
    <source>
        <dbReference type="Proteomes" id="UP000295122"/>
    </source>
</evidence>
<proteinExistence type="predicted"/>